<dbReference type="OMA" id="HDEKKIW"/>
<dbReference type="RefSeq" id="XP_045096251.1">
    <property type="nucleotide sequence ID" value="XM_045239247.1"/>
</dbReference>
<sequence length="455" mass="52811">MSSTILDTIIQKLDFKSKKKKKTSSLNPNQEKKRVNPKYTFLTIDHDEKKIWELIQRLPSTSDFFVFDSWTIENEYEKCFKNQLCLFTCYCNSIISRMGDSLNFRRNESASDSRNVLFSINYLIDHKLFDRIVKSKSGRKVFQDQVISGSLPCPKEDAAYLASIQLSVEEQWPSNKRTQTIRRHLLKGQFGRIRDLAQKIMVTPWEVDQNLYCTPPRFPNESTNASRAQSVVEENQHRSRTPTLLRCITNTDGLMSEEMQAQCLPIDWRGDRRTIKLVKERKRKLFHTNVYESEIDMKKLYISTAKKLAAFGCKVFQVKELLHGRTLRKTLRLLCLSSAQLCLLDGSTKLVLKRQHASTLQQWRVGGGVSKHQLLLEFRGTKWQLIAPSYNALKSISMTLWEIMQNSASNSIQRSLNQSMHRSHTEATVCTLVFSFEKLSENELIVKNFASFFQH</sequence>
<evidence type="ECO:0000313" key="2">
    <source>
        <dbReference type="EMBL" id="CAP35201.2"/>
    </source>
</evidence>
<dbReference type="InterPro" id="IPR019749">
    <property type="entry name" value="Band_41_domain"/>
</dbReference>
<evidence type="ECO:0000259" key="1">
    <source>
        <dbReference type="SMART" id="SM00295"/>
    </source>
</evidence>
<feature type="domain" description="Band 4.1" evidence="1">
    <location>
        <begin position="47"/>
        <end position="316"/>
    </location>
</feature>
<evidence type="ECO:0000313" key="3">
    <source>
        <dbReference type="Proteomes" id="UP000008549"/>
    </source>
</evidence>
<keyword evidence="3" id="KW-1185">Reference proteome</keyword>
<accession>A8XRA4</accession>
<reference evidence="2 3" key="1">
    <citation type="journal article" date="2003" name="PLoS Biol.">
        <title>The genome sequence of Caenorhabditis briggsae: a platform for comparative genomics.</title>
        <authorList>
            <person name="Stein L.D."/>
            <person name="Bao Z."/>
            <person name="Blasiar D."/>
            <person name="Blumenthal T."/>
            <person name="Brent M.R."/>
            <person name="Chen N."/>
            <person name="Chinwalla A."/>
            <person name="Clarke L."/>
            <person name="Clee C."/>
            <person name="Coghlan A."/>
            <person name="Coulson A."/>
            <person name="D'Eustachio P."/>
            <person name="Fitch D.H."/>
            <person name="Fulton L.A."/>
            <person name="Fulton R.E."/>
            <person name="Griffiths-Jones S."/>
            <person name="Harris T.W."/>
            <person name="Hillier L.W."/>
            <person name="Kamath R."/>
            <person name="Kuwabara P.E."/>
            <person name="Mardis E.R."/>
            <person name="Marra M.A."/>
            <person name="Miner T.L."/>
            <person name="Minx P."/>
            <person name="Mullikin J.C."/>
            <person name="Plumb R.W."/>
            <person name="Rogers J."/>
            <person name="Schein J.E."/>
            <person name="Sohrmann M."/>
            <person name="Spieth J."/>
            <person name="Stajich J.E."/>
            <person name="Wei C."/>
            <person name="Willey D."/>
            <person name="Wilson R.K."/>
            <person name="Durbin R."/>
            <person name="Waterston R.H."/>
        </authorList>
    </citation>
    <scope>NUCLEOTIDE SEQUENCE [LARGE SCALE GENOMIC DNA]</scope>
    <source>
        <strain evidence="2 3">AF16</strain>
    </source>
</reference>
<reference evidence="2 3" key="2">
    <citation type="journal article" date="2011" name="PLoS Genet.">
        <title>Caenorhabditis briggsae recombinant inbred line genotypes reveal inter-strain incompatibility and the evolution of recombination.</title>
        <authorList>
            <person name="Ross J.A."/>
            <person name="Koboldt D.C."/>
            <person name="Staisch J.E."/>
            <person name="Chamberlin H.M."/>
            <person name="Gupta B.P."/>
            <person name="Miller R.D."/>
            <person name="Baird S.E."/>
            <person name="Haag E.S."/>
        </authorList>
    </citation>
    <scope>NUCLEOTIDE SEQUENCE [LARGE SCALE GENOMIC DNA]</scope>
    <source>
        <strain evidence="2 3">AF16</strain>
    </source>
</reference>
<proteinExistence type="predicted"/>
<dbReference type="STRING" id="6238.A8XRA4"/>
<dbReference type="AlphaFoldDB" id="A8XRA4"/>
<dbReference type="InParanoid" id="A8XRA4"/>
<dbReference type="CTD" id="8586096"/>
<gene>
    <name evidence="2" type="primary">Cbr-frm-9</name>
    <name evidence="2" type="ORF">CBG_17586</name>
</gene>
<dbReference type="SMART" id="SM00295">
    <property type="entry name" value="B41"/>
    <property type="match status" value="1"/>
</dbReference>
<organism evidence="2 3">
    <name type="scientific">Caenorhabditis briggsae</name>
    <dbReference type="NCBI Taxonomy" id="6238"/>
    <lineage>
        <taxon>Eukaryota</taxon>
        <taxon>Metazoa</taxon>
        <taxon>Ecdysozoa</taxon>
        <taxon>Nematoda</taxon>
        <taxon>Chromadorea</taxon>
        <taxon>Rhabditida</taxon>
        <taxon>Rhabditina</taxon>
        <taxon>Rhabditomorpha</taxon>
        <taxon>Rhabditoidea</taxon>
        <taxon>Rhabditidae</taxon>
        <taxon>Peloderinae</taxon>
        <taxon>Caenorhabditis</taxon>
    </lineage>
</organism>
<dbReference type="EMBL" id="HE600959">
    <property type="protein sequence ID" value="CAP35201.2"/>
    <property type="molecule type" value="Genomic_DNA"/>
</dbReference>
<protein>
    <submittedName>
        <fullName evidence="2">Protein CBR-FRM-9</fullName>
    </submittedName>
</protein>
<name>A8XRA4_CAEBR</name>
<dbReference type="eggNOG" id="ENOG502RW6Z">
    <property type="taxonomic scope" value="Eukaryota"/>
</dbReference>
<dbReference type="KEGG" id="cbr:CBG_17586"/>
<dbReference type="GeneID" id="8586096"/>
<dbReference type="HOGENOM" id="CLU_048486_0_0_1"/>
<dbReference type="Proteomes" id="UP000008549">
    <property type="component" value="Unassembled WGS sequence"/>
</dbReference>